<protein>
    <submittedName>
        <fullName evidence="3">Uncharacterized protein</fullName>
    </submittedName>
</protein>
<keyword evidence="2" id="KW-0472">Membrane</keyword>
<reference evidence="3 4" key="1">
    <citation type="submission" date="2024-01" db="EMBL/GenBank/DDBJ databases">
        <title>A draft genome for a cacao thread blight-causing isolate of Paramarasmius palmivorus.</title>
        <authorList>
            <person name="Baruah I.K."/>
            <person name="Bukari Y."/>
            <person name="Amoako-Attah I."/>
            <person name="Meinhardt L.W."/>
            <person name="Bailey B.A."/>
            <person name="Cohen S.P."/>
        </authorList>
    </citation>
    <scope>NUCLEOTIDE SEQUENCE [LARGE SCALE GENOMIC DNA]</scope>
    <source>
        <strain evidence="3 4">GH-12</strain>
    </source>
</reference>
<comment type="caution">
    <text evidence="3">The sequence shown here is derived from an EMBL/GenBank/DDBJ whole genome shotgun (WGS) entry which is preliminary data.</text>
</comment>
<dbReference type="EMBL" id="JAYKXP010000110">
    <property type="protein sequence ID" value="KAK7025947.1"/>
    <property type="molecule type" value="Genomic_DNA"/>
</dbReference>
<organism evidence="3 4">
    <name type="scientific">Paramarasmius palmivorus</name>
    <dbReference type="NCBI Taxonomy" id="297713"/>
    <lineage>
        <taxon>Eukaryota</taxon>
        <taxon>Fungi</taxon>
        <taxon>Dikarya</taxon>
        <taxon>Basidiomycota</taxon>
        <taxon>Agaricomycotina</taxon>
        <taxon>Agaricomycetes</taxon>
        <taxon>Agaricomycetidae</taxon>
        <taxon>Agaricales</taxon>
        <taxon>Marasmiineae</taxon>
        <taxon>Marasmiaceae</taxon>
        <taxon>Paramarasmius</taxon>
    </lineage>
</organism>
<feature type="region of interest" description="Disordered" evidence="1">
    <location>
        <begin position="221"/>
        <end position="272"/>
    </location>
</feature>
<gene>
    <name evidence="3" type="ORF">VNI00_015862</name>
</gene>
<name>A0AAW0BIH2_9AGAR</name>
<keyword evidence="2" id="KW-1133">Transmembrane helix</keyword>
<evidence type="ECO:0000256" key="1">
    <source>
        <dbReference type="SAM" id="MobiDB-lite"/>
    </source>
</evidence>
<keyword evidence="4" id="KW-1185">Reference proteome</keyword>
<evidence type="ECO:0000313" key="3">
    <source>
        <dbReference type="EMBL" id="KAK7025947.1"/>
    </source>
</evidence>
<feature type="transmembrane region" description="Helical" evidence="2">
    <location>
        <begin position="319"/>
        <end position="339"/>
    </location>
</feature>
<accession>A0AAW0BIH2</accession>
<keyword evidence="2" id="KW-0812">Transmembrane</keyword>
<evidence type="ECO:0000313" key="4">
    <source>
        <dbReference type="Proteomes" id="UP001383192"/>
    </source>
</evidence>
<evidence type="ECO:0000256" key="2">
    <source>
        <dbReference type="SAM" id="Phobius"/>
    </source>
</evidence>
<proteinExistence type="predicted"/>
<sequence>MFTDTLKLIWLLKSLSSGVPHILIEKMESFFRSLCIASPCGDPLWLWQAMGYLEEGIYTQRYILPIWNEIVGIGKFQPDWNVNDIIYVLPADHPLPTSWLSITVPPEKSATIAQLLDSLESCPQKGRNCRGILVKDFRKGTYRSVFGMPSKENDLYALKRLVNERRQEMGLEPFPCTPPTPRADLCDILDGVVLANLFHEPLPDPGSCLVEVSNLFARADVSPLDEEDEGGESVYYDSDTDDDDSGVLPEDSMAGASATSDEANDNTSERCSSVPLDDVVARLSEEEAEVKADREYDDINEHELTNTRFDEDEQRDSNVVGFIFGLVLPVFLALCFAIIDLYASLTRYCTCYCAC</sequence>
<dbReference type="Proteomes" id="UP001383192">
    <property type="component" value="Unassembled WGS sequence"/>
</dbReference>
<dbReference type="AlphaFoldDB" id="A0AAW0BIH2"/>
<feature type="compositionally biased region" description="Polar residues" evidence="1">
    <location>
        <begin position="257"/>
        <end position="271"/>
    </location>
</feature>